<dbReference type="Proteomes" id="UP001244011">
    <property type="component" value="Unassembled WGS sequence"/>
</dbReference>
<name>A0AAJ0FC92_9PEZI</name>
<feature type="compositionally biased region" description="Pro residues" evidence="1">
    <location>
        <begin position="19"/>
        <end position="28"/>
    </location>
</feature>
<keyword evidence="3" id="KW-1185">Reference proteome</keyword>
<evidence type="ECO:0000256" key="1">
    <source>
        <dbReference type="SAM" id="MobiDB-lite"/>
    </source>
</evidence>
<reference evidence="2" key="1">
    <citation type="submission" date="2023-06" db="EMBL/GenBank/DDBJ databases">
        <title>Genome-scale phylogeny and comparative genomics of the fungal order Sordariales.</title>
        <authorList>
            <consortium name="Lawrence Berkeley National Laboratory"/>
            <person name="Hensen N."/>
            <person name="Bonometti L."/>
            <person name="Westerberg I."/>
            <person name="Brannstrom I.O."/>
            <person name="Guillou S."/>
            <person name="Cros-Aarteil S."/>
            <person name="Calhoun S."/>
            <person name="Haridas S."/>
            <person name="Kuo A."/>
            <person name="Mondo S."/>
            <person name="Pangilinan J."/>
            <person name="Riley R."/>
            <person name="Labutti K."/>
            <person name="Andreopoulos B."/>
            <person name="Lipzen A."/>
            <person name="Chen C."/>
            <person name="Yanf M."/>
            <person name="Daum C."/>
            <person name="Ng V."/>
            <person name="Clum A."/>
            <person name="Steindorff A."/>
            <person name="Ohm R."/>
            <person name="Martin F."/>
            <person name="Silar P."/>
            <person name="Natvig D."/>
            <person name="Lalanne C."/>
            <person name="Gautier V."/>
            <person name="Ament-Velasquez S.L."/>
            <person name="Kruys A."/>
            <person name="Hutchinson M.I."/>
            <person name="Powell A.J."/>
            <person name="Barry K."/>
            <person name="Miller A.N."/>
            <person name="Grigoriev I.V."/>
            <person name="Debuchy R."/>
            <person name="Gladieux P."/>
            <person name="Thoren M.H."/>
            <person name="Johannesson H."/>
        </authorList>
    </citation>
    <scope>NUCLEOTIDE SEQUENCE</scope>
    <source>
        <strain evidence="2">8032-3</strain>
    </source>
</reference>
<dbReference type="RefSeq" id="XP_060278105.1">
    <property type="nucleotide sequence ID" value="XM_060430371.1"/>
</dbReference>
<gene>
    <name evidence="2" type="ORF">QBC33DRAFT_564344</name>
</gene>
<accession>A0AAJ0FC92</accession>
<dbReference type="EMBL" id="MU839048">
    <property type="protein sequence ID" value="KAK1761892.1"/>
    <property type="molecule type" value="Genomic_DNA"/>
</dbReference>
<evidence type="ECO:0000313" key="2">
    <source>
        <dbReference type="EMBL" id="KAK1761892.1"/>
    </source>
</evidence>
<organism evidence="2 3">
    <name type="scientific">Phialemonium atrogriseum</name>
    <dbReference type="NCBI Taxonomy" id="1093897"/>
    <lineage>
        <taxon>Eukaryota</taxon>
        <taxon>Fungi</taxon>
        <taxon>Dikarya</taxon>
        <taxon>Ascomycota</taxon>
        <taxon>Pezizomycotina</taxon>
        <taxon>Sordariomycetes</taxon>
        <taxon>Sordariomycetidae</taxon>
        <taxon>Cephalothecales</taxon>
        <taxon>Cephalothecaceae</taxon>
        <taxon>Phialemonium</taxon>
    </lineage>
</organism>
<sequence>MESPPIPRARGNDSRQPPSSNPARPPVSPAHAGNMGSPSPSQSTSASRRDFLDIVRRGVDGHNLGPREAEFVEEYIRRHPSQDAASSGGPPLSPSAVTLSQYGNLPSQVGDVPQHLVERKMRETWDEFRSQAVREAAREVEAEAEAARLREDAKAKASDAVTAQLKADLTQAIDRYHAALQETVDWDKEIKRLMSELMLHAVSQ</sequence>
<dbReference type="GeneID" id="85313558"/>
<dbReference type="AlphaFoldDB" id="A0AAJ0FC92"/>
<feature type="compositionally biased region" description="Low complexity" evidence="1">
    <location>
        <begin position="37"/>
        <end position="46"/>
    </location>
</feature>
<feature type="compositionally biased region" description="Basic and acidic residues" evidence="1">
    <location>
        <begin position="47"/>
        <end position="81"/>
    </location>
</feature>
<comment type="caution">
    <text evidence="2">The sequence shown here is derived from an EMBL/GenBank/DDBJ whole genome shotgun (WGS) entry which is preliminary data.</text>
</comment>
<evidence type="ECO:0000313" key="3">
    <source>
        <dbReference type="Proteomes" id="UP001244011"/>
    </source>
</evidence>
<feature type="compositionally biased region" description="Low complexity" evidence="1">
    <location>
        <begin position="84"/>
        <end position="96"/>
    </location>
</feature>
<proteinExistence type="predicted"/>
<protein>
    <submittedName>
        <fullName evidence="2">Uncharacterized protein</fullName>
    </submittedName>
</protein>
<feature type="region of interest" description="Disordered" evidence="1">
    <location>
        <begin position="1"/>
        <end position="97"/>
    </location>
</feature>